<keyword evidence="1" id="KW-0378">Hydrolase</keyword>
<dbReference type="PANTHER" id="PTHR11014:SF63">
    <property type="entry name" value="METALLOPEPTIDASE, PUTATIVE (AFU_ORTHOLOGUE AFUA_6G09600)-RELATED"/>
    <property type="match status" value="1"/>
</dbReference>
<dbReference type="PIRSF" id="PIRSF005962">
    <property type="entry name" value="Pept_M20D_amidohydro"/>
    <property type="match status" value="1"/>
</dbReference>
<organism evidence="3 4">
    <name type="scientific">Undibacterium seohonense</name>
    <dbReference type="NCBI Taxonomy" id="1344950"/>
    <lineage>
        <taxon>Bacteria</taxon>
        <taxon>Pseudomonadati</taxon>
        <taxon>Pseudomonadota</taxon>
        <taxon>Betaproteobacteria</taxon>
        <taxon>Burkholderiales</taxon>
        <taxon>Oxalobacteraceae</taxon>
        <taxon>Undibacterium</taxon>
    </lineage>
</organism>
<protein>
    <submittedName>
        <fullName evidence="3">Amidohydrolase</fullName>
    </submittedName>
</protein>
<evidence type="ECO:0000313" key="3">
    <source>
        <dbReference type="EMBL" id="MBC3806790.1"/>
    </source>
</evidence>
<evidence type="ECO:0000259" key="2">
    <source>
        <dbReference type="Pfam" id="PF07687"/>
    </source>
</evidence>
<dbReference type="InterPro" id="IPR036264">
    <property type="entry name" value="Bact_exopeptidase_dim_dom"/>
</dbReference>
<evidence type="ECO:0000313" key="4">
    <source>
        <dbReference type="Proteomes" id="UP000648257"/>
    </source>
</evidence>
<dbReference type="Pfam" id="PF01546">
    <property type="entry name" value="Peptidase_M20"/>
    <property type="match status" value="1"/>
</dbReference>
<comment type="caution">
    <text evidence="3">The sequence shown here is derived from an EMBL/GenBank/DDBJ whole genome shotgun (WGS) entry which is preliminary data.</text>
</comment>
<dbReference type="InterPro" id="IPR011650">
    <property type="entry name" value="Peptidase_M20_dimer"/>
</dbReference>
<dbReference type="InterPro" id="IPR017439">
    <property type="entry name" value="Amidohydrolase"/>
</dbReference>
<dbReference type="EMBL" id="JACOFW010000004">
    <property type="protein sequence ID" value="MBC3806790.1"/>
    <property type="molecule type" value="Genomic_DNA"/>
</dbReference>
<reference evidence="3 4" key="1">
    <citation type="submission" date="2020-08" db="EMBL/GenBank/DDBJ databases">
        <title>Novel species isolated from subtropical streams in China.</title>
        <authorList>
            <person name="Lu H."/>
        </authorList>
    </citation>
    <scope>NUCLEOTIDE SEQUENCE [LARGE SCALE GENOMIC DNA]</scope>
    <source>
        <strain evidence="3 4">KACC 16656</strain>
    </source>
</reference>
<accession>A0ABR6X1S6</accession>
<gene>
    <name evidence="3" type="ORF">H8K52_05445</name>
</gene>
<keyword evidence="4" id="KW-1185">Reference proteome</keyword>
<sequence>MSFFPSFLSLHPLPYNRRLQLKSNFTKLHSALRPICIALAIAGVSSSSAFAADSELKLAIAKNYNAQLKPLFEHFHQNPELSFMETKTAARLAKELRAAGFEVTEGVGKTGVVAMLKNGPGPLVMLRADMDGLPLEEKSGLPYASKVQQKDPDGKDQFVMHACGHDVHITSLVGTAVQMAALKNQWSGTLMLVGQPAEERVGGAAAMMKDQIWKRFGQPKYALAFHVDSGSEAGKIVAEEGSPYSGVDTVEITVHGIGTHGAYPHLGKDPVVIGAQIVLALQTIVTREVAPREPAVITVGSFHSGTKSNIISDQAKLQLSVRSESKETRELLLAAIKRVAMNTARAAGLPENLLPEVVERDTPTPPTLNDIPLTQHLKKVWTAKLGKDAFATPKMRDGMGAEDFPFFTSDPYIPSVYFSIGGTPKADFDNEKKGGPAVPGHHSPIFKITPEPAIRAGVEASVIALLDLLKK</sequence>
<proteinExistence type="predicted"/>
<dbReference type="InterPro" id="IPR002933">
    <property type="entry name" value="Peptidase_M20"/>
</dbReference>
<dbReference type="SUPFAM" id="SSF53187">
    <property type="entry name" value="Zn-dependent exopeptidases"/>
    <property type="match status" value="1"/>
</dbReference>
<dbReference type="Gene3D" id="3.30.70.360">
    <property type="match status" value="1"/>
</dbReference>
<feature type="domain" description="Peptidase M20 dimerisation" evidence="2">
    <location>
        <begin position="246"/>
        <end position="344"/>
    </location>
</feature>
<evidence type="ECO:0000256" key="1">
    <source>
        <dbReference type="ARBA" id="ARBA00022801"/>
    </source>
</evidence>
<name>A0ABR6X1S6_9BURK</name>
<dbReference type="Pfam" id="PF07687">
    <property type="entry name" value="M20_dimer"/>
    <property type="match status" value="1"/>
</dbReference>
<dbReference type="NCBIfam" id="TIGR01891">
    <property type="entry name" value="amidohydrolases"/>
    <property type="match status" value="1"/>
</dbReference>
<dbReference type="Proteomes" id="UP000648257">
    <property type="component" value="Unassembled WGS sequence"/>
</dbReference>
<dbReference type="SUPFAM" id="SSF55031">
    <property type="entry name" value="Bacterial exopeptidase dimerisation domain"/>
    <property type="match status" value="1"/>
</dbReference>
<dbReference type="Gene3D" id="3.40.630.10">
    <property type="entry name" value="Zn peptidases"/>
    <property type="match status" value="1"/>
</dbReference>
<dbReference type="PANTHER" id="PTHR11014">
    <property type="entry name" value="PEPTIDASE M20 FAMILY MEMBER"/>
    <property type="match status" value="1"/>
</dbReference>